<keyword evidence="1" id="KW-0694">RNA-binding</keyword>
<accession>A0AAN9H3F3</accession>
<dbReference type="Proteomes" id="UP001364617">
    <property type="component" value="Unassembled WGS sequence"/>
</dbReference>
<gene>
    <name evidence="4" type="ORF">R3I93_012665</name>
</gene>
<dbReference type="PROSITE" id="PS50889">
    <property type="entry name" value="S4"/>
    <property type="match status" value="1"/>
</dbReference>
<protein>
    <recommendedName>
        <fullName evidence="3">Mitochondrial transcription rescue factor 1 C-terminal domain-containing protein</fullName>
    </recommendedName>
</protein>
<feature type="compositionally biased region" description="Acidic residues" evidence="2">
    <location>
        <begin position="89"/>
        <end position="112"/>
    </location>
</feature>
<dbReference type="InterPro" id="IPR057896">
    <property type="entry name" value="MTRES1_C"/>
</dbReference>
<sequence length="229" mass="26375">MQSLSVQALALRQLGRLNSLQLLSPCHGSGLIMWCPQTLHSRQLWGSATPQTHRTAMWPKSWDARQSWLLHQTRLKSTGKKGKQKVVQQEEEEEMEEQEGAEASDYEDELQDDPGLPKDYKDHEKTVPSLRFDLLLKAGLDIARHGVEDAFYSLKLRLNGQKLSKKSKMVKVGDTLDLILNEEKEMDTVLLKRVILKKVVGETKNAEKQRVVLRTWKHLQLPRKDVYKQ</sequence>
<dbReference type="GO" id="GO:1903108">
    <property type="term" value="P:regulation of mitochondrial transcription"/>
    <property type="evidence" value="ECO:0007669"/>
    <property type="project" value="TreeGrafter"/>
</dbReference>
<evidence type="ECO:0000259" key="3">
    <source>
        <dbReference type="Pfam" id="PF25818"/>
    </source>
</evidence>
<proteinExistence type="predicted"/>
<evidence type="ECO:0000313" key="4">
    <source>
        <dbReference type="EMBL" id="KAK7148408.1"/>
    </source>
</evidence>
<reference evidence="4 5" key="1">
    <citation type="submission" date="2024-02" db="EMBL/GenBank/DDBJ databases">
        <title>Chromosome-level genome assembly of the Eurasian Minnow (Phoxinus phoxinus).</title>
        <authorList>
            <person name="Oriowo T.O."/>
            <person name="Martin S."/>
            <person name="Stange M."/>
            <person name="Chrysostomakis Y."/>
            <person name="Brown T."/>
            <person name="Winkler S."/>
            <person name="Kukowka S."/>
            <person name="Myers E.W."/>
            <person name="Bohne A."/>
        </authorList>
    </citation>
    <scope>NUCLEOTIDE SEQUENCE [LARGE SCALE GENOMIC DNA]</scope>
    <source>
        <strain evidence="4">ZFMK-TIS-60720</strain>
        <tissue evidence="4">Whole Organism</tissue>
    </source>
</reference>
<feature type="region of interest" description="Disordered" evidence="2">
    <location>
        <begin position="79"/>
        <end position="122"/>
    </location>
</feature>
<evidence type="ECO:0000256" key="1">
    <source>
        <dbReference type="PROSITE-ProRule" id="PRU00182"/>
    </source>
</evidence>
<feature type="domain" description="Mitochondrial transcription rescue factor 1 C-terminal" evidence="3">
    <location>
        <begin position="121"/>
        <end position="223"/>
    </location>
</feature>
<dbReference type="Pfam" id="PF25818">
    <property type="entry name" value="MTRES1_C"/>
    <property type="match status" value="1"/>
</dbReference>
<dbReference type="AlphaFoldDB" id="A0AAN9H3F3"/>
<dbReference type="PANTHER" id="PTHR13633:SF3">
    <property type="entry name" value="MITOCHONDRIAL TRANSCRIPTION RESCUE FACTOR 1"/>
    <property type="match status" value="1"/>
</dbReference>
<keyword evidence="5" id="KW-1185">Reference proteome</keyword>
<evidence type="ECO:0000256" key="2">
    <source>
        <dbReference type="SAM" id="MobiDB-lite"/>
    </source>
</evidence>
<organism evidence="4 5">
    <name type="scientific">Phoxinus phoxinus</name>
    <name type="common">Eurasian minnow</name>
    <dbReference type="NCBI Taxonomy" id="58324"/>
    <lineage>
        <taxon>Eukaryota</taxon>
        <taxon>Metazoa</taxon>
        <taxon>Chordata</taxon>
        <taxon>Craniata</taxon>
        <taxon>Vertebrata</taxon>
        <taxon>Euteleostomi</taxon>
        <taxon>Actinopterygii</taxon>
        <taxon>Neopterygii</taxon>
        <taxon>Teleostei</taxon>
        <taxon>Ostariophysi</taxon>
        <taxon>Cypriniformes</taxon>
        <taxon>Leuciscidae</taxon>
        <taxon>Phoxininae</taxon>
        <taxon>Phoxinus</taxon>
    </lineage>
</organism>
<dbReference type="GO" id="GO:0003723">
    <property type="term" value="F:RNA binding"/>
    <property type="evidence" value="ECO:0007669"/>
    <property type="project" value="UniProtKB-KW"/>
</dbReference>
<dbReference type="PANTHER" id="PTHR13633">
    <property type="entry name" value="MITOCHONDRIAL TRANSCRIPTION RESCUE FACTOR 1"/>
    <property type="match status" value="1"/>
</dbReference>
<dbReference type="GO" id="GO:0005739">
    <property type="term" value="C:mitochondrion"/>
    <property type="evidence" value="ECO:0007669"/>
    <property type="project" value="TreeGrafter"/>
</dbReference>
<dbReference type="EMBL" id="JAYKXH010000013">
    <property type="protein sequence ID" value="KAK7148408.1"/>
    <property type="molecule type" value="Genomic_DNA"/>
</dbReference>
<evidence type="ECO:0000313" key="5">
    <source>
        <dbReference type="Proteomes" id="UP001364617"/>
    </source>
</evidence>
<comment type="caution">
    <text evidence="4">The sequence shown here is derived from an EMBL/GenBank/DDBJ whole genome shotgun (WGS) entry which is preliminary data.</text>
</comment>
<name>A0AAN9H3F3_9TELE</name>